<dbReference type="Gene3D" id="3.40.50.300">
    <property type="entry name" value="P-loop containing nucleotide triphosphate hydrolases"/>
    <property type="match status" value="1"/>
</dbReference>
<dbReference type="EMBL" id="JABFDN010000008">
    <property type="protein sequence ID" value="NPU67776.1"/>
    <property type="molecule type" value="Genomic_DNA"/>
</dbReference>
<comment type="similarity">
    <text evidence="1">Belongs to the ABC transporter superfamily.</text>
</comment>
<dbReference type="InterPro" id="IPR027417">
    <property type="entry name" value="P-loop_NTPase"/>
</dbReference>
<dbReference type="InterPro" id="IPR017871">
    <property type="entry name" value="ABC_transporter-like_CS"/>
</dbReference>
<evidence type="ECO:0000256" key="3">
    <source>
        <dbReference type="ARBA" id="ARBA00022741"/>
    </source>
</evidence>
<dbReference type="SMART" id="SM00382">
    <property type="entry name" value="AAA"/>
    <property type="match status" value="1"/>
</dbReference>
<dbReference type="Proteomes" id="UP000886476">
    <property type="component" value="Unassembled WGS sequence"/>
</dbReference>
<evidence type="ECO:0000313" key="8">
    <source>
        <dbReference type="Proteomes" id="UP000886476"/>
    </source>
</evidence>
<dbReference type="SUPFAM" id="SSF52540">
    <property type="entry name" value="P-loop containing nucleoside triphosphate hydrolases"/>
    <property type="match status" value="1"/>
</dbReference>
<evidence type="ECO:0000259" key="6">
    <source>
        <dbReference type="PROSITE" id="PS50893"/>
    </source>
</evidence>
<dbReference type="InterPro" id="IPR008995">
    <property type="entry name" value="Mo/tungstate-bd_C_term_dom"/>
</dbReference>
<dbReference type="InterPro" id="IPR050093">
    <property type="entry name" value="ABC_SmlMolc_Importer"/>
</dbReference>
<accession>A0ABX2CHT0</accession>
<evidence type="ECO:0000313" key="7">
    <source>
        <dbReference type="EMBL" id="NPU67776.1"/>
    </source>
</evidence>
<dbReference type="GO" id="GO:0005524">
    <property type="term" value="F:ATP binding"/>
    <property type="evidence" value="ECO:0007669"/>
    <property type="project" value="UniProtKB-KW"/>
</dbReference>
<dbReference type="InterPro" id="IPR003439">
    <property type="entry name" value="ABC_transporter-like_ATP-bd"/>
</dbReference>
<protein>
    <submittedName>
        <fullName evidence="7">ABC transporter ATP-binding protein</fullName>
    </submittedName>
</protein>
<dbReference type="InterPro" id="IPR013611">
    <property type="entry name" value="Transp-assoc_OB_typ2"/>
</dbReference>
<dbReference type="SUPFAM" id="SSF50331">
    <property type="entry name" value="MOP-like"/>
    <property type="match status" value="1"/>
</dbReference>
<dbReference type="RefSeq" id="WP_172112863.1">
    <property type="nucleotide sequence ID" value="NZ_JABFDN010000008.1"/>
</dbReference>
<keyword evidence="4 7" id="KW-0067">ATP-binding</keyword>
<gene>
    <name evidence="7" type="ORF">HL667_22420</name>
</gene>
<dbReference type="PROSITE" id="PS50893">
    <property type="entry name" value="ABC_TRANSPORTER_2"/>
    <property type="match status" value="1"/>
</dbReference>
<dbReference type="PANTHER" id="PTHR42781:SF4">
    <property type="entry name" value="SPERMIDINE_PUTRESCINE IMPORT ATP-BINDING PROTEIN POTA"/>
    <property type="match status" value="1"/>
</dbReference>
<name>A0ABX2CHT0_9BRAD</name>
<keyword evidence="8" id="KW-1185">Reference proteome</keyword>
<evidence type="ECO:0000256" key="2">
    <source>
        <dbReference type="ARBA" id="ARBA00022448"/>
    </source>
</evidence>
<keyword evidence="3" id="KW-0547">Nucleotide-binding</keyword>
<dbReference type="Pfam" id="PF00005">
    <property type="entry name" value="ABC_tran"/>
    <property type="match status" value="1"/>
</dbReference>
<dbReference type="PANTHER" id="PTHR42781">
    <property type="entry name" value="SPERMIDINE/PUTRESCINE IMPORT ATP-BINDING PROTEIN POTA"/>
    <property type="match status" value="1"/>
</dbReference>
<dbReference type="PROSITE" id="PS00211">
    <property type="entry name" value="ABC_TRANSPORTER_1"/>
    <property type="match status" value="1"/>
</dbReference>
<dbReference type="Pfam" id="PF08402">
    <property type="entry name" value="TOBE_2"/>
    <property type="match status" value="1"/>
</dbReference>
<evidence type="ECO:0000256" key="1">
    <source>
        <dbReference type="ARBA" id="ARBA00005417"/>
    </source>
</evidence>
<keyword evidence="2" id="KW-0813">Transport</keyword>
<sequence length="358" mass="37960">MSEAAPHLVISGVSKRFGAATVLDRVDLTIRRGELVTLLGPSGCGKTTLLRAIAGLAPPDGGTIALAGRDVTHVPPHRRNVGVVFQSYALFPHLTVAGNVAFGLKVRGTPKAEIDRAVERALSLVKLGHLGSRRISALSGGQQQRVALARAIAVEPDVLLFDEALSALDRKLREEMQVELRRLLQEVKATAIFVTHDQDEALTMSDRVAVMNKGRIEQLAEPRELYARPASLFALNFVGLSTRIPGQVVGGHDGMVDVVTPVGRLSARGAFQPGASVIVATRPEQLRLGTGDGANSAAGRVRSVVFQGSRTLVDVDAGAGASLLAELSGREAELPRVHDEVRFAWSVAETFAFAAEAS</sequence>
<reference evidence="7" key="1">
    <citation type="submission" date="2020-05" db="EMBL/GenBank/DDBJ databases">
        <title>Nod-independent and nitrogen-fixing Bradyrhizobium aeschynomene sp. nov. isolated from nodules of Aeschynomene indica.</title>
        <authorList>
            <person name="Zhang Z."/>
        </authorList>
    </citation>
    <scope>NUCLEOTIDE SEQUENCE</scope>
    <source>
        <strain evidence="7">83012</strain>
    </source>
</reference>
<dbReference type="InterPro" id="IPR003593">
    <property type="entry name" value="AAA+_ATPase"/>
</dbReference>
<proteinExistence type="inferred from homology"/>
<evidence type="ECO:0000256" key="4">
    <source>
        <dbReference type="ARBA" id="ARBA00022840"/>
    </source>
</evidence>
<evidence type="ECO:0000256" key="5">
    <source>
        <dbReference type="ARBA" id="ARBA00024722"/>
    </source>
</evidence>
<comment type="function">
    <text evidence="5">Involved in beta-(1--&gt;2)glucan export. Transmembrane domains (TMD) form a pore in the inner membrane and the ATP-binding domain (NBD) is responsible for energy generation.</text>
</comment>
<organism evidence="7 8">
    <name type="scientific">Bradyrhizobium aeschynomenes</name>
    <dbReference type="NCBI Taxonomy" id="2734909"/>
    <lineage>
        <taxon>Bacteria</taxon>
        <taxon>Pseudomonadati</taxon>
        <taxon>Pseudomonadota</taxon>
        <taxon>Alphaproteobacteria</taxon>
        <taxon>Hyphomicrobiales</taxon>
        <taxon>Nitrobacteraceae</taxon>
        <taxon>Bradyrhizobium</taxon>
    </lineage>
</organism>
<feature type="domain" description="ABC transporter" evidence="6">
    <location>
        <begin position="8"/>
        <end position="238"/>
    </location>
</feature>
<comment type="caution">
    <text evidence="7">The sequence shown here is derived from an EMBL/GenBank/DDBJ whole genome shotgun (WGS) entry which is preliminary data.</text>
</comment>